<sequence length="755" mass="84728">MKPSVTDSLRLDLDWQAFMAEHDMEWVVKPTSWNEGAYIGNGTIGAMVYGAEHAKKRRTLRFVMGRTDVTATRTDRDDFKPRVPIGEMNLELAGLIYNPTRLRVDLWNAELRGLLTTTCGEVCIRALVHAEETVMAIELETSEEEREARLEWVPHSEVDDVLKFADGINVNQYIPLVMHETSREDGVTIAIQRFAGGEECGEGCVTAWKVMQLPEGRRVAFVSIQNSCTDEARKNAVEAVRKAASADFGEWVSAHRRWWHGYYRQSFLSIPDRHLESFYWIQMYKLASAARADSVLLDNQGPWLAPTPWARNWFNMNVQMSYSPVYASNRLAIGESMVQAVADNREHLRENVPLPYRHDSAGLGRSGSFDLRSETGEEIGNLTWLCHCLWRQYRYSMDDGLLRDVLYPVLRGSVNYYLHLLHAGEDGKLHLPPSISPEYGSFKRLTVSDCHYDLALLRWGCETLLAADARLGNGDPLAGRWREVLDNLTPLPVDESGYMVGRGVPLAFGHRHFSHLLAVFPLHLVSPDREEERELIARSLRHWLDSEGDLRGFSFTGAASIAATLGWGDAALRLLRALLGLIKPNTMYKEAGPVIETPLAGAESLHDMLLQSWGGTIRIFPAVPEEWREAAFHDLRAEGAFLVSAVRRAGATSFVRVKSLAGEPCEIRTGWTGAVHWRLDGETACHVVQVADSRESITLPLNAGDDAILYPAGEEPELRIGPASGKTGPVRYFGGSKPWRLHGFPFRNLLEEDRT</sequence>
<dbReference type="KEGG" id="pchi:PC41400_16065"/>
<evidence type="ECO:0000313" key="6">
    <source>
        <dbReference type="Proteomes" id="UP001527202"/>
    </source>
</evidence>
<dbReference type="SUPFAM" id="SSF48208">
    <property type="entry name" value="Six-hairpin glycosidases"/>
    <property type="match status" value="1"/>
</dbReference>
<dbReference type="Pfam" id="PF22124">
    <property type="entry name" value="Glyco_hydro_95_cat"/>
    <property type="match status" value="1"/>
</dbReference>
<dbReference type="InterPro" id="IPR054363">
    <property type="entry name" value="GH95_cat"/>
</dbReference>
<dbReference type="Pfam" id="PF21307">
    <property type="entry name" value="Glyco_hydro_95_C"/>
    <property type="match status" value="1"/>
</dbReference>
<evidence type="ECO:0000313" key="5">
    <source>
        <dbReference type="Proteomes" id="UP000288943"/>
    </source>
</evidence>
<reference evidence="4 5" key="1">
    <citation type="submission" date="2018-01" db="EMBL/GenBank/DDBJ databases">
        <title>The whole genome sequencing and assembly of Paenibacillus chitinolyticus KCCM 41400 strain.</title>
        <authorList>
            <person name="Kim J.-Y."/>
            <person name="Park M.-K."/>
            <person name="Lee Y.-J."/>
            <person name="Yi H."/>
            <person name="Bahn Y.-S."/>
            <person name="Kim J.F."/>
            <person name="Lee D.-W."/>
        </authorList>
    </citation>
    <scope>NUCLEOTIDE SEQUENCE [LARGE SCALE GENOMIC DNA]</scope>
    <source>
        <strain evidence="4 5">KCCM 41400</strain>
    </source>
</reference>
<proteinExistence type="predicted"/>
<dbReference type="InterPro" id="IPR012341">
    <property type="entry name" value="6hp_glycosidase-like_sf"/>
</dbReference>
<evidence type="ECO:0000259" key="2">
    <source>
        <dbReference type="Pfam" id="PF22124"/>
    </source>
</evidence>
<evidence type="ECO:0008006" key="7">
    <source>
        <dbReference type="Google" id="ProtNLM"/>
    </source>
</evidence>
<dbReference type="InterPro" id="IPR008928">
    <property type="entry name" value="6-hairpin_glycosidase_sf"/>
</dbReference>
<evidence type="ECO:0000259" key="1">
    <source>
        <dbReference type="Pfam" id="PF21307"/>
    </source>
</evidence>
<dbReference type="Proteomes" id="UP001527202">
    <property type="component" value="Unassembled WGS sequence"/>
</dbReference>
<feature type="domain" description="Glycosyl hydrolase family 95 catalytic" evidence="2">
    <location>
        <begin position="272"/>
        <end position="585"/>
    </location>
</feature>
<evidence type="ECO:0000313" key="4">
    <source>
        <dbReference type="EMBL" id="QAV19111.1"/>
    </source>
</evidence>
<dbReference type="RefSeq" id="WP_042225879.1">
    <property type="nucleotide sequence ID" value="NZ_CP026520.1"/>
</dbReference>
<dbReference type="PANTHER" id="PTHR31084">
    <property type="entry name" value="ALPHA-L-FUCOSIDASE 2"/>
    <property type="match status" value="1"/>
</dbReference>
<dbReference type="OrthoDB" id="9802600at2"/>
<organism evidence="4 5">
    <name type="scientific">Paenibacillus chitinolyticus</name>
    <dbReference type="NCBI Taxonomy" id="79263"/>
    <lineage>
        <taxon>Bacteria</taxon>
        <taxon>Bacillati</taxon>
        <taxon>Bacillota</taxon>
        <taxon>Bacilli</taxon>
        <taxon>Bacillales</taxon>
        <taxon>Paenibacillaceae</taxon>
        <taxon>Paenibacillus</taxon>
    </lineage>
</organism>
<dbReference type="PANTHER" id="PTHR31084:SF0">
    <property type="entry name" value="ALPHA-L-FUCOSIDASE 2"/>
    <property type="match status" value="1"/>
</dbReference>
<dbReference type="EMBL" id="CP026520">
    <property type="protein sequence ID" value="QAV19111.1"/>
    <property type="molecule type" value="Genomic_DNA"/>
</dbReference>
<dbReference type="GeneID" id="95376324"/>
<protein>
    <recommendedName>
        <fullName evidence="7">Alpha-L-fucosidase</fullName>
    </recommendedName>
</protein>
<dbReference type="Proteomes" id="UP000288943">
    <property type="component" value="Chromosome"/>
</dbReference>
<dbReference type="Gene3D" id="1.50.10.10">
    <property type="match status" value="1"/>
</dbReference>
<dbReference type="GO" id="GO:0005975">
    <property type="term" value="P:carbohydrate metabolic process"/>
    <property type="evidence" value="ECO:0007669"/>
    <property type="project" value="InterPro"/>
</dbReference>
<reference evidence="3 6" key="2">
    <citation type="submission" date="2022-05" db="EMBL/GenBank/DDBJ databases">
        <title>Genome Sequencing of Bee-Associated Microbes.</title>
        <authorList>
            <person name="Dunlap C."/>
        </authorList>
    </citation>
    <scope>NUCLEOTIDE SEQUENCE [LARGE SCALE GENOMIC DNA]</scope>
    <source>
        <strain evidence="3 6">NRRL B-23120</strain>
    </source>
</reference>
<gene>
    <name evidence="3" type="ORF">M5X16_21185</name>
    <name evidence="4" type="ORF">PC41400_16065</name>
</gene>
<dbReference type="GO" id="GO:0004560">
    <property type="term" value="F:alpha-L-fucosidase activity"/>
    <property type="evidence" value="ECO:0007669"/>
    <property type="project" value="TreeGrafter"/>
</dbReference>
<name>A0A410WXY3_9BACL</name>
<keyword evidence="6" id="KW-1185">Reference proteome</keyword>
<feature type="domain" description="Alpha fucosidase A-like C-terminal" evidence="1">
    <location>
        <begin position="611"/>
        <end position="674"/>
    </location>
</feature>
<dbReference type="AlphaFoldDB" id="A0A410WXY3"/>
<dbReference type="InterPro" id="IPR049053">
    <property type="entry name" value="AFCA-like_C"/>
</dbReference>
<accession>A0A410WXY3</accession>
<evidence type="ECO:0000313" key="3">
    <source>
        <dbReference type="EMBL" id="MCY9598266.1"/>
    </source>
</evidence>
<dbReference type="EMBL" id="JAMDMJ010000029">
    <property type="protein sequence ID" value="MCY9598266.1"/>
    <property type="molecule type" value="Genomic_DNA"/>
</dbReference>